<evidence type="ECO:0000313" key="3">
    <source>
        <dbReference type="Proteomes" id="UP001589707"/>
    </source>
</evidence>
<reference evidence="2 3" key="1">
    <citation type="submission" date="2024-09" db="EMBL/GenBank/DDBJ databases">
        <authorList>
            <person name="Sun Q."/>
            <person name="Mori K."/>
        </authorList>
    </citation>
    <scope>NUCLEOTIDE SEQUENCE [LARGE SCALE GENOMIC DNA]</scope>
    <source>
        <strain evidence="2 3">JCM 11683</strain>
    </source>
</reference>
<accession>A0ABV5X2C2</accession>
<organism evidence="2 3">
    <name type="scientific">Brevibacterium otitidis</name>
    <dbReference type="NCBI Taxonomy" id="53364"/>
    <lineage>
        <taxon>Bacteria</taxon>
        <taxon>Bacillati</taxon>
        <taxon>Actinomycetota</taxon>
        <taxon>Actinomycetes</taxon>
        <taxon>Micrococcales</taxon>
        <taxon>Brevibacteriaceae</taxon>
        <taxon>Brevibacterium</taxon>
    </lineage>
</organism>
<dbReference type="Proteomes" id="UP001589707">
    <property type="component" value="Unassembled WGS sequence"/>
</dbReference>
<feature type="transmembrane region" description="Helical" evidence="1">
    <location>
        <begin position="21"/>
        <end position="42"/>
    </location>
</feature>
<evidence type="ECO:0000256" key="1">
    <source>
        <dbReference type="SAM" id="Phobius"/>
    </source>
</evidence>
<dbReference type="RefSeq" id="WP_376839783.1">
    <property type="nucleotide sequence ID" value="NZ_JBHMAU010000046.1"/>
</dbReference>
<name>A0ABV5X2C2_9MICO</name>
<protein>
    <submittedName>
        <fullName evidence="2">Uncharacterized protein</fullName>
    </submittedName>
</protein>
<evidence type="ECO:0000313" key="2">
    <source>
        <dbReference type="EMBL" id="MFB9776107.1"/>
    </source>
</evidence>
<keyword evidence="1" id="KW-1133">Transmembrane helix</keyword>
<dbReference type="EMBL" id="JBHMAU010000046">
    <property type="protein sequence ID" value="MFB9776107.1"/>
    <property type="molecule type" value="Genomic_DNA"/>
</dbReference>
<keyword evidence="1" id="KW-0812">Transmembrane</keyword>
<feature type="transmembrane region" description="Helical" evidence="1">
    <location>
        <begin position="48"/>
        <end position="66"/>
    </location>
</feature>
<feature type="transmembrane region" description="Helical" evidence="1">
    <location>
        <begin position="78"/>
        <end position="95"/>
    </location>
</feature>
<sequence length="141" mass="15270">MTRKQHALYRLGRACRITATTLVIAAGIYYLLAPPVTTTTFFDADWPPLVWGGIFLAGGLVTAAGLRTRILQIEQLGMLMIVVGTGMLALAQTLVMLEHPITHTRGGGTLILWALAAFAAARYFDLSADIRSARLAQQMRG</sequence>
<comment type="caution">
    <text evidence="2">The sequence shown here is derived from an EMBL/GenBank/DDBJ whole genome shotgun (WGS) entry which is preliminary data.</text>
</comment>
<keyword evidence="1" id="KW-0472">Membrane</keyword>
<feature type="transmembrane region" description="Helical" evidence="1">
    <location>
        <begin position="107"/>
        <end position="124"/>
    </location>
</feature>
<gene>
    <name evidence="2" type="ORF">ACFFN1_06785</name>
</gene>
<keyword evidence="3" id="KW-1185">Reference proteome</keyword>
<proteinExistence type="predicted"/>